<proteinExistence type="predicted"/>
<keyword evidence="2" id="KW-1185">Reference proteome</keyword>
<dbReference type="AlphaFoldDB" id="A0A918R6Y3"/>
<sequence>MYTKVLATDDLGSINQGVLSVLTALGIENIEQVMYCDDAYLRIKKAKIGHEPFQLLVTDLSFKSDHRDQVYDSGESLIKALKKECPELKVIVYSVEDRIQRVRSLMQQDKIDAYVCKGRRGLLELEQAIKTILEHNTYVSPQVAHALSPKVDLEINDYDIELMKQLSRGLSQEEISGIFKTMNISPSSLSSIEKRLNRLRIQFKAHNAIHLVAITKDLGLI</sequence>
<accession>A0A918R6Y3</accession>
<dbReference type="Gene3D" id="3.40.50.2300">
    <property type="match status" value="1"/>
</dbReference>
<gene>
    <name evidence="1" type="ORF">GCM10007028_27850</name>
</gene>
<dbReference type="SUPFAM" id="SSF52172">
    <property type="entry name" value="CheY-like"/>
    <property type="match status" value="1"/>
</dbReference>
<reference evidence="1" key="1">
    <citation type="journal article" date="2014" name="Int. J. Syst. Evol. Microbiol.">
        <title>Complete genome sequence of Corynebacterium casei LMG S-19264T (=DSM 44701T), isolated from a smear-ripened cheese.</title>
        <authorList>
            <consortium name="US DOE Joint Genome Institute (JGI-PGF)"/>
            <person name="Walter F."/>
            <person name="Albersmeier A."/>
            <person name="Kalinowski J."/>
            <person name="Ruckert C."/>
        </authorList>
    </citation>
    <scope>NUCLEOTIDE SEQUENCE</scope>
    <source>
        <strain evidence="1">KCTC 12710</strain>
    </source>
</reference>
<dbReference type="EMBL" id="BMWZ01000006">
    <property type="protein sequence ID" value="GGZ87989.1"/>
    <property type="molecule type" value="Genomic_DNA"/>
</dbReference>
<dbReference type="Proteomes" id="UP000636004">
    <property type="component" value="Unassembled WGS sequence"/>
</dbReference>
<organism evidence="1 2">
    <name type="scientific">Algibacter mikhailovii</name>
    <dbReference type="NCBI Taxonomy" id="425498"/>
    <lineage>
        <taxon>Bacteria</taxon>
        <taxon>Pseudomonadati</taxon>
        <taxon>Bacteroidota</taxon>
        <taxon>Flavobacteriia</taxon>
        <taxon>Flavobacteriales</taxon>
        <taxon>Flavobacteriaceae</taxon>
        <taxon>Algibacter</taxon>
    </lineage>
</organism>
<evidence type="ECO:0008006" key="3">
    <source>
        <dbReference type="Google" id="ProtNLM"/>
    </source>
</evidence>
<dbReference type="RefSeq" id="WP_189361715.1">
    <property type="nucleotide sequence ID" value="NZ_BMWZ01000006.1"/>
</dbReference>
<evidence type="ECO:0000313" key="1">
    <source>
        <dbReference type="EMBL" id="GGZ87989.1"/>
    </source>
</evidence>
<comment type="caution">
    <text evidence="1">The sequence shown here is derived from an EMBL/GenBank/DDBJ whole genome shotgun (WGS) entry which is preliminary data.</text>
</comment>
<name>A0A918R6Y3_9FLAO</name>
<evidence type="ECO:0000313" key="2">
    <source>
        <dbReference type="Proteomes" id="UP000636004"/>
    </source>
</evidence>
<reference evidence="1" key="2">
    <citation type="submission" date="2020-09" db="EMBL/GenBank/DDBJ databases">
        <authorList>
            <person name="Sun Q."/>
            <person name="Kim S."/>
        </authorList>
    </citation>
    <scope>NUCLEOTIDE SEQUENCE</scope>
    <source>
        <strain evidence="1">KCTC 12710</strain>
    </source>
</reference>
<dbReference type="InterPro" id="IPR011006">
    <property type="entry name" value="CheY-like_superfamily"/>
</dbReference>
<protein>
    <recommendedName>
        <fullName evidence="3">Response regulator transcription factor</fullName>
    </recommendedName>
</protein>